<name>A0A7V4TZA8_CALAY</name>
<organism evidence="1">
    <name type="scientific">Caldithrix abyssi</name>
    <dbReference type="NCBI Taxonomy" id="187145"/>
    <lineage>
        <taxon>Bacteria</taxon>
        <taxon>Pseudomonadati</taxon>
        <taxon>Calditrichota</taxon>
        <taxon>Calditrichia</taxon>
        <taxon>Calditrichales</taxon>
        <taxon>Calditrichaceae</taxon>
        <taxon>Caldithrix</taxon>
    </lineage>
</organism>
<dbReference type="EMBL" id="DRQG01000046">
    <property type="protein sequence ID" value="HGY55065.1"/>
    <property type="molecule type" value="Genomic_DNA"/>
</dbReference>
<proteinExistence type="predicted"/>
<gene>
    <name evidence="1" type="ORF">ENK44_05145</name>
</gene>
<protein>
    <submittedName>
        <fullName evidence="1">Uncharacterized protein</fullName>
    </submittedName>
</protein>
<reference evidence="1" key="1">
    <citation type="journal article" date="2020" name="mSystems">
        <title>Genome- and Community-Level Interaction Insights into Carbon Utilization and Element Cycling Functions of Hydrothermarchaeota in Hydrothermal Sediment.</title>
        <authorList>
            <person name="Zhou Z."/>
            <person name="Liu Y."/>
            <person name="Xu W."/>
            <person name="Pan J."/>
            <person name="Luo Z.H."/>
            <person name="Li M."/>
        </authorList>
    </citation>
    <scope>NUCLEOTIDE SEQUENCE [LARGE SCALE GENOMIC DNA]</scope>
    <source>
        <strain evidence="1">HyVt-577</strain>
    </source>
</reference>
<dbReference type="AlphaFoldDB" id="A0A7V4TZA8"/>
<accession>A0A7V4TZA8</accession>
<evidence type="ECO:0000313" key="1">
    <source>
        <dbReference type="EMBL" id="HGY55065.1"/>
    </source>
</evidence>
<dbReference type="Proteomes" id="UP000885779">
    <property type="component" value="Unassembled WGS sequence"/>
</dbReference>
<comment type="caution">
    <text evidence="1">The sequence shown here is derived from an EMBL/GenBank/DDBJ whole genome shotgun (WGS) entry which is preliminary data.</text>
</comment>
<sequence>MSGIKGLVLLTRFDFIEEKYGRERLKLFWEQVDLKDKSIFHQPIVISKEYPELILKAVDEAIEKQFFKDKEPSFRRLGHWIAGHLMLRYFQIYVDEHNPVGFLQQIIRMRPTLIGLGTMNMVDLGPNNYLIKIDYGQPYLPSVYESELGFLEESVRLCGGRNVQVIPEEKNEFILEFRMHWE</sequence>